<evidence type="ECO:0000313" key="2">
    <source>
        <dbReference type="Proteomes" id="UP001516400"/>
    </source>
</evidence>
<gene>
    <name evidence="1" type="ORF">HHI36_020779</name>
</gene>
<organism evidence="1 2">
    <name type="scientific">Cryptolaemus montrouzieri</name>
    <dbReference type="NCBI Taxonomy" id="559131"/>
    <lineage>
        <taxon>Eukaryota</taxon>
        <taxon>Metazoa</taxon>
        <taxon>Ecdysozoa</taxon>
        <taxon>Arthropoda</taxon>
        <taxon>Hexapoda</taxon>
        <taxon>Insecta</taxon>
        <taxon>Pterygota</taxon>
        <taxon>Neoptera</taxon>
        <taxon>Endopterygota</taxon>
        <taxon>Coleoptera</taxon>
        <taxon>Polyphaga</taxon>
        <taxon>Cucujiformia</taxon>
        <taxon>Coccinelloidea</taxon>
        <taxon>Coccinellidae</taxon>
        <taxon>Scymninae</taxon>
        <taxon>Scymnini</taxon>
        <taxon>Cryptolaemus</taxon>
    </lineage>
</organism>
<sequence length="88" mass="10668">MDPTEIKTEHRYQLIEAERENCCFQEFEKTREGSLNLKIKTEQLEECIEIGENKNFVKEFTDESGNIWYKSYLFNIDFEGMRKKYLQV</sequence>
<dbReference type="Proteomes" id="UP001516400">
    <property type="component" value="Unassembled WGS sequence"/>
</dbReference>
<dbReference type="EMBL" id="JABFTP020000083">
    <property type="protein sequence ID" value="KAL3276051.1"/>
    <property type="molecule type" value="Genomic_DNA"/>
</dbReference>
<name>A0ABD2NBC7_9CUCU</name>
<keyword evidence="2" id="KW-1185">Reference proteome</keyword>
<evidence type="ECO:0000313" key="1">
    <source>
        <dbReference type="EMBL" id="KAL3276051.1"/>
    </source>
</evidence>
<comment type="caution">
    <text evidence="1">The sequence shown here is derived from an EMBL/GenBank/DDBJ whole genome shotgun (WGS) entry which is preliminary data.</text>
</comment>
<reference evidence="1 2" key="1">
    <citation type="journal article" date="2021" name="BMC Biol.">
        <title>Horizontally acquired antibacterial genes associated with adaptive radiation of ladybird beetles.</title>
        <authorList>
            <person name="Li H.S."/>
            <person name="Tang X.F."/>
            <person name="Huang Y.H."/>
            <person name="Xu Z.Y."/>
            <person name="Chen M.L."/>
            <person name="Du X.Y."/>
            <person name="Qiu B.Y."/>
            <person name="Chen P.T."/>
            <person name="Zhang W."/>
            <person name="Slipinski A."/>
            <person name="Escalona H.E."/>
            <person name="Waterhouse R.M."/>
            <person name="Zwick A."/>
            <person name="Pang H."/>
        </authorList>
    </citation>
    <scope>NUCLEOTIDE SEQUENCE [LARGE SCALE GENOMIC DNA]</scope>
    <source>
        <strain evidence="1">SYSU2018</strain>
    </source>
</reference>
<accession>A0ABD2NBC7</accession>
<dbReference type="AlphaFoldDB" id="A0ABD2NBC7"/>
<proteinExistence type="predicted"/>
<protein>
    <submittedName>
        <fullName evidence="1">Uncharacterized protein</fullName>
    </submittedName>
</protein>